<evidence type="ECO:0000313" key="2">
    <source>
        <dbReference type="Proteomes" id="UP000242715"/>
    </source>
</evidence>
<name>A0A2Z6N9J4_TRISU</name>
<reference evidence="2" key="1">
    <citation type="journal article" date="2017" name="Front. Plant Sci.">
        <title>Climate Clever Clovers: New Paradigm to Reduce the Environmental Footprint of Ruminants by Breeding Low Methanogenic Forages Utilizing Haplotype Variation.</title>
        <authorList>
            <person name="Kaur P."/>
            <person name="Appels R."/>
            <person name="Bayer P.E."/>
            <person name="Keeble-Gagnere G."/>
            <person name="Wang J."/>
            <person name="Hirakawa H."/>
            <person name="Shirasawa K."/>
            <person name="Vercoe P."/>
            <person name="Stefanova K."/>
            <person name="Durmic Z."/>
            <person name="Nichols P."/>
            <person name="Revell C."/>
            <person name="Isobe S.N."/>
            <person name="Edwards D."/>
            <person name="Erskine W."/>
        </authorList>
    </citation>
    <scope>NUCLEOTIDE SEQUENCE [LARGE SCALE GENOMIC DNA]</scope>
    <source>
        <strain evidence="2">cv. Daliak</strain>
    </source>
</reference>
<dbReference type="Proteomes" id="UP000242715">
    <property type="component" value="Unassembled WGS sequence"/>
</dbReference>
<protein>
    <submittedName>
        <fullName evidence="1">Uncharacterized protein</fullName>
    </submittedName>
</protein>
<dbReference type="OrthoDB" id="10504027at2759"/>
<gene>
    <name evidence="1" type="ORF">TSUD_256870</name>
</gene>
<accession>A0A2Z6N9J4</accession>
<organism evidence="1 2">
    <name type="scientific">Trifolium subterraneum</name>
    <name type="common">Subterranean clover</name>
    <dbReference type="NCBI Taxonomy" id="3900"/>
    <lineage>
        <taxon>Eukaryota</taxon>
        <taxon>Viridiplantae</taxon>
        <taxon>Streptophyta</taxon>
        <taxon>Embryophyta</taxon>
        <taxon>Tracheophyta</taxon>
        <taxon>Spermatophyta</taxon>
        <taxon>Magnoliopsida</taxon>
        <taxon>eudicotyledons</taxon>
        <taxon>Gunneridae</taxon>
        <taxon>Pentapetalae</taxon>
        <taxon>rosids</taxon>
        <taxon>fabids</taxon>
        <taxon>Fabales</taxon>
        <taxon>Fabaceae</taxon>
        <taxon>Papilionoideae</taxon>
        <taxon>50 kb inversion clade</taxon>
        <taxon>NPAAA clade</taxon>
        <taxon>Hologalegina</taxon>
        <taxon>IRL clade</taxon>
        <taxon>Trifolieae</taxon>
        <taxon>Trifolium</taxon>
    </lineage>
</organism>
<proteinExistence type="predicted"/>
<dbReference type="EMBL" id="DF973371">
    <property type="protein sequence ID" value="GAU28359.1"/>
    <property type="molecule type" value="Genomic_DNA"/>
</dbReference>
<evidence type="ECO:0000313" key="1">
    <source>
        <dbReference type="EMBL" id="GAU28359.1"/>
    </source>
</evidence>
<dbReference type="Gene3D" id="3.60.21.10">
    <property type="match status" value="1"/>
</dbReference>
<dbReference type="AlphaFoldDB" id="A0A2Z6N9J4"/>
<sequence>MKSFMTEYSIKGETRPFKPYTSGYHVPYKASDSTFPLWYSIKRASAYIIVMSSHSAYDL</sequence>
<dbReference type="InterPro" id="IPR029052">
    <property type="entry name" value="Metallo-depent_PP-like"/>
</dbReference>
<keyword evidence="2" id="KW-1185">Reference proteome</keyword>